<evidence type="ECO:0000313" key="5">
    <source>
        <dbReference type="EMBL" id="KAJ8890690.1"/>
    </source>
</evidence>
<dbReference type="Pfam" id="PF13359">
    <property type="entry name" value="DDE_Tnp_4"/>
    <property type="match status" value="1"/>
</dbReference>
<feature type="domain" description="DDE Tnp4" evidence="4">
    <location>
        <begin position="2"/>
        <end position="126"/>
    </location>
</feature>
<comment type="caution">
    <text evidence="5">The sequence shown here is derived from an EMBL/GenBank/DDBJ whole genome shotgun (WGS) entry which is preliminary data.</text>
</comment>
<dbReference type="EMBL" id="JARBHB010000003">
    <property type="protein sequence ID" value="KAJ8890690.1"/>
    <property type="molecule type" value="Genomic_DNA"/>
</dbReference>
<evidence type="ECO:0000259" key="4">
    <source>
        <dbReference type="Pfam" id="PF13359"/>
    </source>
</evidence>
<keyword evidence="3" id="KW-0812">Transmembrane</keyword>
<dbReference type="Proteomes" id="UP001159363">
    <property type="component" value="Chromosome 3"/>
</dbReference>
<evidence type="ECO:0000256" key="2">
    <source>
        <dbReference type="ARBA" id="ARBA00022723"/>
    </source>
</evidence>
<comment type="cofactor">
    <cofactor evidence="1">
        <name>a divalent metal cation</name>
        <dbReference type="ChEBI" id="CHEBI:60240"/>
    </cofactor>
</comment>
<keyword evidence="3" id="KW-1133">Transmembrane helix</keyword>
<dbReference type="InterPro" id="IPR027806">
    <property type="entry name" value="HARBI1_dom"/>
</dbReference>
<keyword evidence="6" id="KW-1185">Reference proteome</keyword>
<keyword evidence="3" id="KW-0472">Membrane</keyword>
<protein>
    <recommendedName>
        <fullName evidence="4">DDE Tnp4 domain-containing protein</fullName>
    </recommendedName>
</protein>
<proteinExistence type="predicted"/>
<evidence type="ECO:0000256" key="3">
    <source>
        <dbReference type="SAM" id="Phobius"/>
    </source>
</evidence>
<organism evidence="5 6">
    <name type="scientific">Dryococelus australis</name>
    <dbReference type="NCBI Taxonomy" id="614101"/>
    <lineage>
        <taxon>Eukaryota</taxon>
        <taxon>Metazoa</taxon>
        <taxon>Ecdysozoa</taxon>
        <taxon>Arthropoda</taxon>
        <taxon>Hexapoda</taxon>
        <taxon>Insecta</taxon>
        <taxon>Pterygota</taxon>
        <taxon>Neoptera</taxon>
        <taxon>Polyneoptera</taxon>
        <taxon>Phasmatodea</taxon>
        <taxon>Verophasmatodea</taxon>
        <taxon>Anareolatae</taxon>
        <taxon>Phasmatidae</taxon>
        <taxon>Eurycanthinae</taxon>
        <taxon>Dryococelus</taxon>
    </lineage>
</organism>
<feature type="transmembrane region" description="Helical" evidence="3">
    <location>
        <begin position="78"/>
        <end position="97"/>
    </location>
</feature>
<evidence type="ECO:0000256" key="1">
    <source>
        <dbReference type="ARBA" id="ARBA00001968"/>
    </source>
</evidence>
<reference evidence="5 6" key="1">
    <citation type="submission" date="2023-02" db="EMBL/GenBank/DDBJ databases">
        <title>LHISI_Scaffold_Assembly.</title>
        <authorList>
            <person name="Stuart O.P."/>
            <person name="Cleave R."/>
            <person name="Magrath M.J.L."/>
            <person name="Mikheyev A.S."/>
        </authorList>
    </citation>
    <scope>NUCLEOTIDE SEQUENCE [LARGE SCALE GENOMIC DNA]</scope>
    <source>
        <strain evidence="5">Daus_M_001</strain>
        <tissue evidence="5">Leg muscle</tissue>
    </source>
</reference>
<evidence type="ECO:0000313" key="6">
    <source>
        <dbReference type="Proteomes" id="UP001159363"/>
    </source>
</evidence>
<accession>A0ABQ9I201</accession>
<gene>
    <name evidence="5" type="ORF">PR048_010199</name>
</gene>
<keyword evidence="2" id="KW-0479">Metal-binding</keyword>
<sequence length="175" mass="19963">MYVNVRAMGKAADPTIFQDSTFGKALYDCTLNTPKPEKVTDDSGYLQFVFISDGAFGISVNLMRPYPGNNLNKSQRMFNYWLSMARIFVMCTFGIFTNKWRIFHQPLNIKYSCFVAFLKAVCALHNYVCDMDSVCFDVTLQISGLHDCDGGIQQHLRGRNKAAYAYRDQFAKILL</sequence>
<name>A0ABQ9I201_9NEOP</name>